<keyword evidence="4 9" id="KW-0808">Transferase</keyword>
<comment type="pathway">
    <text evidence="2 9">Protein modification; protein ubiquitination.</text>
</comment>
<dbReference type="EMBL" id="AB210669">
    <property type="protein sequence ID" value="BAE06674.1"/>
    <property type="molecule type" value="mRNA"/>
</dbReference>
<dbReference type="OrthoDB" id="527344at2759"/>
<dbReference type="PANTHER" id="PTHR12622">
    <property type="entry name" value="DELTEX-RELATED"/>
    <property type="match status" value="1"/>
</dbReference>
<evidence type="ECO:0000256" key="3">
    <source>
        <dbReference type="ARBA" id="ARBA00009413"/>
    </source>
</evidence>
<evidence type="ECO:0000256" key="5">
    <source>
        <dbReference type="ARBA" id="ARBA00022723"/>
    </source>
</evidence>
<keyword evidence="7 9" id="KW-0862">Zinc</keyword>
<feature type="domain" description="RING-type" evidence="10">
    <location>
        <begin position="6"/>
        <end position="48"/>
    </location>
</feature>
<evidence type="ECO:0000256" key="8">
    <source>
        <dbReference type="PROSITE-ProRule" id="PRU00175"/>
    </source>
</evidence>
<dbReference type="GO" id="GO:0005737">
    <property type="term" value="C:cytoplasm"/>
    <property type="evidence" value="ECO:0007669"/>
    <property type="project" value="UniProtKB-SubCell"/>
</dbReference>
<dbReference type="InterPro" id="IPR039399">
    <property type="entry name" value="Deltex_C_sf"/>
</dbReference>
<accession>Q4H2V3</accession>
<keyword evidence="9" id="KW-0963">Cytoplasm</keyword>
<reference evidence="11" key="3">
    <citation type="submission" date="2005-04" db="EMBL/GenBank/DDBJ databases">
        <title>Expressed genes in Ciona intestinalis.</title>
        <authorList>
            <person name="Satou Y."/>
        </authorList>
    </citation>
    <scope>NUCLEOTIDE SEQUENCE</scope>
</reference>
<dbReference type="GO" id="GO:0061630">
    <property type="term" value="F:ubiquitin protein ligase activity"/>
    <property type="evidence" value="ECO:0007669"/>
    <property type="project" value="UniProtKB-UniRule"/>
</dbReference>
<evidence type="ECO:0000256" key="9">
    <source>
        <dbReference type="RuleBase" id="RU367105"/>
    </source>
</evidence>
<keyword evidence="6 8" id="KW-0863">Zinc-finger</keyword>
<comment type="catalytic activity">
    <reaction evidence="1 9">
        <text>S-ubiquitinyl-[E2 ubiquitin-conjugating enzyme]-L-cysteine + [acceptor protein]-L-lysine = [E2 ubiquitin-conjugating enzyme]-L-cysteine + N(6)-ubiquitinyl-[acceptor protein]-L-lysine.</text>
        <dbReference type="EC" id="2.3.2.27"/>
    </reaction>
</comment>
<dbReference type="EC" id="2.3.2.27" evidence="9"/>
<evidence type="ECO:0000256" key="6">
    <source>
        <dbReference type="ARBA" id="ARBA00022771"/>
    </source>
</evidence>
<accession>A0A1W2VNY4</accession>
<dbReference type="UniPathway" id="UPA00143"/>
<sequence>MANDSCCICLDDFSSTLHDVKELKCKHKFHVHCIEQALKQKSFCPMCNTPVGAPCGNQPLGGRMTWSMNNRIHLPGYDNFGAIVIRYSFSGGTQQHNHPHPGQRYSGTTRIAYLPDSHEGQEVLALLTRAFNARLIFTVGRSITSGRDNQITWNDIHHKTRTHGGAHGYGYPDPEYLKRVKEDLRAKGIY</sequence>
<evidence type="ECO:0000313" key="11">
    <source>
        <dbReference type="EMBL" id="BAE06674.1"/>
    </source>
</evidence>
<comment type="similarity">
    <text evidence="3 9">Belongs to the Deltex family.</text>
</comment>
<proteinExistence type="evidence at transcript level"/>
<dbReference type="GO" id="GO:0016567">
    <property type="term" value="P:protein ubiquitination"/>
    <property type="evidence" value="ECO:0007669"/>
    <property type="project" value="UniProtKB-UniRule"/>
</dbReference>
<dbReference type="InterPro" id="IPR013083">
    <property type="entry name" value="Znf_RING/FYVE/PHD"/>
</dbReference>
<dbReference type="SUPFAM" id="SSF57850">
    <property type="entry name" value="RING/U-box"/>
    <property type="match status" value="1"/>
</dbReference>
<evidence type="ECO:0000256" key="4">
    <source>
        <dbReference type="ARBA" id="ARBA00022679"/>
    </source>
</evidence>
<dbReference type="CDD" id="cd23123">
    <property type="entry name" value="RING-H2_RHA2B"/>
    <property type="match status" value="1"/>
</dbReference>
<dbReference type="KEGG" id="cin:778932"/>
<reference evidence="11" key="2">
    <citation type="journal article" date="2004" name="Development">
        <title>Gene expression profiles of transcription factors and signaling molecules in the ascidian embryo: towards a comprehensive understanding of gene networks.</title>
        <authorList>
            <person name="Imai K.S."/>
            <person name="Hino K."/>
            <person name="Yagi K."/>
            <person name="Satoh N."/>
            <person name="Satou Y."/>
        </authorList>
    </citation>
    <scope>NUCLEOTIDE SEQUENCE</scope>
</reference>
<name>Q4H2V3_CIOIN</name>
<reference evidence="11" key="1">
    <citation type="journal article" date="2003" name="Dev. Genes Evol.">
        <title>Genomewide surveys of developmentally relevant genes in Ciona intestinalis.</title>
        <authorList>
            <person name="Satou Y."/>
            <person name="Satoh N."/>
        </authorList>
    </citation>
    <scope>NUCLEOTIDE SEQUENCE</scope>
</reference>
<dbReference type="AlphaFoldDB" id="Q4H2V3"/>
<evidence type="ECO:0000256" key="1">
    <source>
        <dbReference type="ARBA" id="ARBA00000900"/>
    </source>
</evidence>
<keyword evidence="5 9" id="KW-0479">Metal-binding</keyword>
<evidence type="ECO:0000256" key="7">
    <source>
        <dbReference type="ARBA" id="ARBA00022833"/>
    </source>
</evidence>
<evidence type="ECO:0000256" key="2">
    <source>
        <dbReference type="ARBA" id="ARBA00004906"/>
    </source>
</evidence>
<dbReference type="PROSITE" id="PS50089">
    <property type="entry name" value="ZF_RING_2"/>
    <property type="match status" value="1"/>
</dbReference>
<protein>
    <recommendedName>
        <fullName evidence="9">E3 ubiquitin-protein ligase</fullName>
        <ecNumber evidence="9">2.3.2.27</ecNumber>
    </recommendedName>
</protein>
<dbReference type="InterPro" id="IPR001841">
    <property type="entry name" value="Znf_RING"/>
</dbReference>
<dbReference type="CDD" id="cd09633">
    <property type="entry name" value="Deltex_C"/>
    <property type="match status" value="1"/>
</dbReference>
<comment type="subcellular location">
    <subcellularLocation>
        <location evidence="9">Cytoplasm</location>
    </subcellularLocation>
</comment>
<dbReference type="Gene3D" id="3.30.40.10">
    <property type="entry name" value="Zinc/RING finger domain, C3HC4 (zinc finger)"/>
    <property type="match status" value="1"/>
</dbReference>
<dbReference type="SMART" id="SM00184">
    <property type="entry name" value="RING"/>
    <property type="match status" value="1"/>
</dbReference>
<gene>
    <name evidence="11" type="primary">Ci-Rhysin2/Deltex3-c</name>
</gene>
<dbReference type="InterPro" id="IPR039396">
    <property type="entry name" value="Deltex_C"/>
</dbReference>
<dbReference type="GO" id="GO:0007219">
    <property type="term" value="P:Notch signaling pathway"/>
    <property type="evidence" value="ECO:0007669"/>
    <property type="project" value="InterPro"/>
</dbReference>
<dbReference type="InterPro" id="IPR039398">
    <property type="entry name" value="Deltex_fam"/>
</dbReference>
<dbReference type="GO" id="GO:0008270">
    <property type="term" value="F:zinc ion binding"/>
    <property type="evidence" value="ECO:0007669"/>
    <property type="project" value="UniProtKB-KW"/>
</dbReference>
<organism evidence="11">
    <name type="scientific">Ciona intestinalis</name>
    <name type="common">Transparent sea squirt</name>
    <name type="synonym">Ascidia intestinalis</name>
    <dbReference type="NCBI Taxonomy" id="7719"/>
    <lineage>
        <taxon>Eukaryota</taxon>
        <taxon>Metazoa</taxon>
        <taxon>Chordata</taxon>
        <taxon>Tunicata</taxon>
        <taxon>Ascidiacea</taxon>
        <taxon>Phlebobranchia</taxon>
        <taxon>Cionidae</taxon>
        <taxon>Ciona</taxon>
    </lineage>
</organism>
<evidence type="ECO:0000259" key="10">
    <source>
        <dbReference type="PROSITE" id="PS50089"/>
    </source>
</evidence>
<dbReference type="Pfam" id="PF18102">
    <property type="entry name" value="DTC"/>
    <property type="match status" value="1"/>
</dbReference>
<dbReference type="Pfam" id="PF13639">
    <property type="entry name" value="zf-RING_2"/>
    <property type="match status" value="1"/>
</dbReference>
<dbReference type="Gene3D" id="3.30.390.130">
    <property type="match status" value="1"/>
</dbReference>